<gene>
    <name evidence="1" type="ORF">PAXRUDRAFT_828571</name>
</gene>
<dbReference type="InParanoid" id="A0A0D0D9T9"/>
<organism evidence="1 2">
    <name type="scientific">Paxillus rubicundulus Ve08.2h10</name>
    <dbReference type="NCBI Taxonomy" id="930991"/>
    <lineage>
        <taxon>Eukaryota</taxon>
        <taxon>Fungi</taxon>
        <taxon>Dikarya</taxon>
        <taxon>Basidiomycota</taxon>
        <taxon>Agaricomycotina</taxon>
        <taxon>Agaricomycetes</taxon>
        <taxon>Agaricomycetidae</taxon>
        <taxon>Boletales</taxon>
        <taxon>Paxilineae</taxon>
        <taxon>Paxillaceae</taxon>
        <taxon>Paxillus</taxon>
    </lineage>
</organism>
<sequence length="55" mass="6283">MSNITLTKYASHLSLNYSHETKHVKSLNGQHHKVDSIHWTNIAVVLGQRSCGQRR</sequence>
<protein>
    <submittedName>
        <fullName evidence="1">Unplaced genomic scaffold scaffold_327, whole genome shotgun sequence</fullName>
    </submittedName>
</protein>
<evidence type="ECO:0000313" key="2">
    <source>
        <dbReference type="Proteomes" id="UP000054538"/>
    </source>
</evidence>
<dbReference type="HOGENOM" id="CLU_3033043_0_0_1"/>
<dbReference type="EMBL" id="KN825149">
    <property type="protein sequence ID" value="KIK93857.1"/>
    <property type="molecule type" value="Genomic_DNA"/>
</dbReference>
<dbReference type="AlphaFoldDB" id="A0A0D0D9T9"/>
<name>A0A0D0D9T9_9AGAM</name>
<keyword evidence="2" id="KW-1185">Reference proteome</keyword>
<evidence type="ECO:0000313" key="1">
    <source>
        <dbReference type="EMBL" id="KIK93857.1"/>
    </source>
</evidence>
<reference evidence="2" key="2">
    <citation type="submission" date="2015-01" db="EMBL/GenBank/DDBJ databases">
        <title>Evolutionary Origins and Diversification of the Mycorrhizal Mutualists.</title>
        <authorList>
            <consortium name="DOE Joint Genome Institute"/>
            <consortium name="Mycorrhizal Genomics Consortium"/>
            <person name="Kohler A."/>
            <person name="Kuo A."/>
            <person name="Nagy L.G."/>
            <person name="Floudas D."/>
            <person name="Copeland A."/>
            <person name="Barry K.W."/>
            <person name="Cichocki N."/>
            <person name="Veneault-Fourrey C."/>
            <person name="LaButti K."/>
            <person name="Lindquist E.A."/>
            <person name="Lipzen A."/>
            <person name="Lundell T."/>
            <person name="Morin E."/>
            <person name="Murat C."/>
            <person name="Riley R."/>
            <person name="Ohm R."/>
            <person name="Sun H."/>
            <person name="Tunlid A."/>
            <person name="Henrissat B."/>
            <person name="Grigoriev I.V."/>
            <person name="Hibbett D.S."/>
            <person name="Martin F."/>
        </authorList>
    </citation>
    <scope>NUCLEOTIDE SEQUENCE [LARGE SCALE GENOMIC DNA]</scope>
    <source>
        <strain evidence="2">Ve08.2h10</strain>
    </source>
</reference>
<reference evidence="1 2" key="1">
    <citation type="submission" date="2014-04" db="EMBL/GenBank/DDBJ databases">
        <authorList>
            <consortium name="DOE Joint Genome Institute"/>
            <person name="Kuo A."/>
            <person name="Kohler A."/>
            <person name="Jargeat P."/>
            <person name="Nagy L.G."/>
            <person name="Floudas D."/>
            <person name="Copeland A."/>
            <person name="Barry K.W."/>
            <person name="Cichocki N."/>
            <person name="Veneault-Fourrey C."/>
            <person name="LaButti K."/>
            <person name="Lindquist E.A."/>
            <person name="Lipzen A."/>
            <person name="Lundell T."/>
            <person name="Morin E."/>
            <person name="Murat C."/>
            <person name="Sun H."/>
            <person name="Tunlid A."/>
            <person name="Henrissat B."/>
            <person name="Grigoriev I.V."/>
            <person name="Hibbett D.S."/>
            <person name="Martin F."/>
            <person name="Nordberg H.P."/>
            <person name="Cantor M.N."/>
            <person name="Hua S.X."/>
        </authorList>
    </citation>
    <scope>NUCLEOTIDE SEQUENCE [LARGE SCALE GENOMIC DNA]</scope>
    <source>
        <strain evidence="1 2">Ve08.2h10</strain>
    </source>
</reference>
<dbReference type="Proteomes" id="UP000054538">
    <property type="component" value="Unassembled WGS sequence"/>
</dbReference>
<proteinExistence type="predicted"/>
<accession>A0A0D0D9T9</accession>